<protein>
    <recommendedName>
        <fullName evidence="10">Phosphatidylinositol-glycan biosynthesis class X protein</fullName>
    </recommendedName>
</protein>
<evidence type="ECO:0000256" key="8">
    <source>
        <dbReference type="ARBA" id="ARBA00023136"/>
    </source>
</evidence>
<evidence type="ECO:0000313" key="11">
    <source>
        <dbReference type="EMBL" id="KAK7507654.1"/>
    </source>
</evidence>
<evidence type="ECO:0000256" key="7">
    <source>
        <dbReference type="ARBA" id="ARBA00022989"/>
    </source>
</evidence>
<keyword evidence="9" id="KW-0325">Glycoprotein</keyword>
<sequence length="205" mass="23229">MEITNIQLILMVVVSLSGSGVARDVLIDLNRQVLRDGFHRDLRTTLKLQQDDLRQLPGRPCSVLLVENLPSGLYVDTFQLENLAAVGGPQVLTDRPVDIEAPEYLSSQHKLYVYTPVPVNEGSLDGTITIFVSLPVHVRYHKPTENPDVTHVRDSEYVELQVPVGRQQDIWTVIYSSLVVTVLGCTFLLYIIVYYDKWRVRPKES</sequence>
<dbReference type="Pfam" id="PF08320">
    <property type="entry name" value="PIG-X"/>
    <property type="match status" value="1"/>
</dbReference>
<keyword evidence="5 10" id="KW-0812">Transmembrane</keyword>
<gene>
    <name evidence="11" type="ORF">BaRGS_00001589</name>
</gene>
<evidence type="ECO:0000256" key="3">
    <source>
        <dbReference type="ARBA" id="ARBA00010345"/>
    </source>
</evidence>
<feature type="signal peptide" evidence="10">
    <location>
        <begin position="1"/>
        <end position="22"/>
    </location>
</feature>
<dbReference type="Proteomes" id="UP001519460">
    <property type="component" value="Unassembled WGS sequence"/>
</dbReference>
<proteinExistence type="inferred from homology"/>
<evidence type="ECO:0000256" key="5">
    <source>
        <dbReference type="ARBA" id="ARBA00022692"/>
    </source>
</evidence>
<keyword evidence="12" id="KW-1185">Reference proteome</keyword>
<evidence type="ECO:0000256" key="9">
    <source>
        <dbReference type="ARBA" id="ARBA00023180"/>
    </source>
</evidence>
<keyword evidence="10" id="KW-0732">Signal</keyword>
<dbReference type="PANTHER" id="PTHR28650">
    <property type="entry name" value="PHOSPHATIDYLINOSITOL-GLYCAN BIOSYNTHESIS CLASS X PROTEIN"/>
    <property type="match status" value="1"/>
</dbReference>
<comment type="caution">
    <text evidence="11">The sequence shown here is derived from an EMBL/GenBank/DDBJ whole genome shotgun (WGS) entry which is preliminary data.</text>
</comment>
<evidence type="ECO:0000256" key="10">
    <source>
        <dbReference type="RuleBase" id="RU366056"/>
    </source>
</evidence>
<dbReference type="GO" id="GO:0005789">
    <property type="term" value="C:endoplasmic reticulum membrane"/>
    <property type="evidence" value="ECO:0007669"/>
    <property type="project" value="UniProtKB-SubCell"/>
</dbReference>
<feature type="chain" id="PRO_5044534917" description="Phosphatidylinositol-glycan biosynthesis class X protein" evidence="10">
    <location>
        <begin position="23"/>
        <end position="205"/>
    </location>
</feature>
<keyword evidence="8 10" id="KW-0472">Membrane</keyword>
<keyword evidence="7 10" id="KW-1133">Transmembrane helix</keyword>
<dbReference type="SMART" id="SM00780">
    <property type="entry name" value="PIG-X"/>
    <property type="match status" value="1"/>
</dbReference>
<dbReference type="GO" id="GO:0006506">
    <property type="term" value="P:GPI anchor biosynthetic process"/>
    <property type="evidence" value="ECO:0007669"/>
    <property type="project" value="UniProtKB-KW"/>
</dbReference>
<evidence type="ECO:0000256" key="4">
    <source>
        <dbReference type="ARBA" id="ARBA00022502"/>
    </source>
</evidence>
<comment type="subcellular location">
    <subcellularLocation>
        <location evidence="1 10">Endoplasmic reticulum membrane</location>
        <topology evidence="1 10">Single-pass membrane protein</topology>
    </subcellularLocation>
</comment>
<comment type="function">
    <text evidence="10">Stabilizing subunit of the glycosylphosphatidylinositol-mannosyltransferase I complex which catalyzes the transfer of the first mannose, via an alpha-1,4 bond from a dolichol-phosphate-mannose (Dol-P-Man) to the glucosaminyl acyl phosphatidylinositol (GlcN-(acyl)PI) intermediate to generate alpha-D-Man-(1-&gt;4)-alpha-D-GlcN-(1-&gt;6)-(1-radyl,2-acyl-sn-glycero-3-phospho)-2-acyl-inositol and participates in the sixth step of the glycosylphosphatidylinositol-anchor biosynthesis. Probably acts by stabilizing the mannosyltransferase PIGM.</text>
</comment>
<evidence type="ECO:0000313" key="12">
    <source>
        <dbReference type="Proteomes" id="UP001519460"/>
    </source>
</evidence>
<feature type="transmembrane region" description="Helical" evidence="10">
    <location>
        <begin position="170"/>
        <end position="195"/>
    </location>
</feature>
<reference evidence="11 12" key="1">
    <citation type="journal article" date="2023" name="Sci. Data">
        <title>Genome assembly of the Korean intertidal mud-creeper Batillaria attramentaria.</title>
        <authorList>
            <person name="Patra A.K."/>
            <person name="Ho P.T."/>
            <person name="Jun S."/>
            <person name="Lee S.J."/>
            <person name="Kim Y."/>
            <person name="Won Y.J."/>
        </authorList>
    </citation>
    <scope>NUCLEOTIDE SEQUENCE [LARGE SCALE GENOMIC DNA]</scope>
    <source>
        <strain evidence="11">Wonlab-2016</strain>
    </source>
</reference>
<dbReference type="InterPro" id="IPR040039">
    <property type="entry name" value="PIGX"/>
</dbReference>
<accession>A0ABD0M8A9</accession>
<keyword evidence="6 10" id="KW-0256">Endoplasmic reticulum</keyword>
<evidence type="ECO:0000256" key="1">
    <source>
        <dbReference type="ARBA" id="ARBA00004389"/>
    </source>
</evidence>
<organism evidence="11 12">
    <name type="scientific">Batillaria attramentaria</name>
    <dbReference type="NCBI Taxonomy" id="370345"/>
    <lineage>
        <taxon>Eukaryota</taxon>
        <taxon>Metazoa</taxon>
        <taxon>Spiralia</taxon>
        <taxon>Lophotrochozoa</taxon>
        <taxon>Mollusca</taxon>
        <taxon>Gastropoda</taxon>
        <taxon>Caenogastropoda</taxon>
        <taxon>Sorbeoconcha</taxon>
        <taxon>Cerithioidea</taxon>
        <taxon>Batillariidae</taxon>
        <taxon>Batillaria</taxon>
    </lineage>
</organism>
<evidence type="ECO:0000256" key="2">
    <source>
        <dbReference type="ARBA" id="ARBA00004687"/>
    </source>
</evidence>
<dbReference type="AlphaFoldDB" id="A0ABD0M8A9"/>
<name>A0ABD0M8A9_9CAEN</name>
<comment type="pathway">
    <text evidence="2 10">Glycolipid biosynthesis; glycosylphosphatidylinositol-anchor biosynthesis.</text>
</comment>
<keyword evidence="4 10" id="KW-0337">GPI-anchor biosynthesis</keyword>
<comment type="similarity">
    <text evidence="3 10">Belongs to the PIGX family.</text>
</comment>
<evidence type="ECO:0000256" key="6">
    <source>
        <dbReference type="ARBA" id="ARBA00022824"/>
    </source>
</evidence>
<dbReference type="PANTHER" id="PTHR28650:SF1">
    <property type="entry name" value="PHOSPHATIDYLINOSITOL-GLYCAN BIOSYNTHESIS CLASS X PROTEIN"/>
    <property type="match status" value="1"/>
</dbReference>
<dbReference type="InterPro" id="IPR013233">
    <property type="entry name" value="PIG-X/PBN1"/>
</dbReference>
<dbReference type="EMBL" id="JACVVK020000004">
    <property type="protein sequence ID" value="KAK7507654.1"/>
    <property type="molecule type" value="Genomic_DNA"/>
</dbReference>